<evidence type="ECO:0000313" key="8">
    <source>
        <dbReference type="EMBL" id="KAH9421141.1"/>
    </source>
</evidence>
<dbReference type="InterPro" id="IPR013818">
    <property type="entry name" value="Lipase"/>
</dbReference>
<evidence type="ECO:0000256" key="1">
    <source>
        <dbReference type="ARBA" id="ARBA00004613"/>
    </source>
</evidence>
<dbReference type="Gene3D" id="3.40.50.1820">
    <property type="entry name" value="alpha/beta hydrolase"/>
    <property type="match status" value="1"/>
</dbReference>
<comment type="subcellular location">
    <subcellularLocation>
        <location evidence="1">Secreted</location>
    </subcellularLocation>
</comment>
<name>A0ABQ8JEV2_DERPT</name>
<dbReference type="PANTHER" id="PTHR11610:SF185">
    <property type="entry name" value="LD47264P"/>
    <property type="match status" value="1"/>
</dbReference>
<evidence type="ECO:0000259" key="7">
    <source>
        <dbReference type="Pfam" id="PF00151"/>
    </source>
</evidence>
<evidence type="ECO:0000256" key="2">
    <source>
        <dbReference type="ARBA" id="ARBA00010701"/>
    </source>
</evidence>
<keyword evidence="6" id="KW-0472">Membrane</keyword>
<dbReference type="InterPro" id="IPR000734">
    <property type="entry name" value="TAG_lipase"/>
</dbReference>
<sequence>MFPLLSTYDYYHQHFHYYHYNYDYIIISMIFFFCILSIQYRLNYFSIKSLFHHPYYHQIWIFSYNLLLVMCLEQQQQQQSIVDNHHHHYYYNPIIRSSNNIGLNHYPFTTSTLYYITNAARQSAAVNNANKNYQPLHDISTDLFIRPFATLNSSFIEYLINDKIKLSRKLHLLLTILTQSNNTFNIDRHFVGDYNELISKNMATVLRKSLISKRKKNITATTLTTISPSSSSSTTLVNVIGRCFEPYGCFRITEPFRTIYRPINLIPEPPNAIKIAFYLRTRNNPTLAERLPYSHTNEFLISKYFRPESDLKIIIHGYLESSDEYWEMSMALLNHDDLNVISVDWMLGASPPYSQAVANTRLVGAMIAHLIKIIQKSYPNQFPSNRIHIIGHSLGAHVAGYIGEIITNLGHITGLDPAEPYFQYTDPAVRLDPNDAEFVDIIHSDVASIMSGGFGMSQSCGHVDFYPNGGIDQPGCKSQTSIKNVVDYISKEKNIFDGIRRFIGCNHARSFLIYIEAINSECPFMGFPCQNYDEFINGQCTSMIADHYNYQYCIEKPMKKSLPSTMMMMNYTKCPIRLGPNSIVDYKANNIEMFNDENFSKIRNFNISKFVYFLQTNDKQPFCHYHYNIKLIYQLQKNYRFQQPKQQQQQFRHGSTWRTFFDWPFNSKLNLAIIGSRNRITSEFFLKQDHFKEIKSSLPLSTITPFVNKNGGDLGKLLRIELDWRTTSSQIQRSLTTMPTKTLKKFISQLSNSETIPLLPSFLNELQRISLNVNQSQMLMFSQQQQQHQTNTFNKYRNNLAGIDMILGKTFDHNQQQQQQQNELTSSILSSMSIPTATTTKQKDYSINQQPLLRAIIVKKLETNEQTIFCTNEKEMKEIFQSTTTTTAKNHHHQHPHHHQCLKAINNKGNDHDQNESNNEPKQKEHQQQQHIEDEEIDSIISDYCTAFWQS</sequence>
<dbReference type="PANTHER" id="PTHR11610">
    <property type="entry name" value="LIPASE"/>
    <property type="match status" value="1"/>
</dbReference>
<dbReference type="InterPro" id="IPR029058">
    <property type="entry name" value="AB_hydrolase_fold"/>
</dbReference>
<dbReference type="Pfam" id="PF00151">
    <property type="entry name" value="Lipase"/>
    <property type="match status" value="1"/>
</dbReference>
<evidence type="ECO:0000256" key="5">
    <source>
        <dbReference type="SAM" id="MobiDB-lite"/>
    </source>
</evidence>
<dbReference type="Proteomes" id="UP000887458">
    <property type="component" value="Unassembled WGS sequence"/>
</dbReference>
<feature type="compositionally biased region" description="Basic and acidic residues" evidence="5">
    <location>
        <begin position="909"/>
        <end position="932"/>
    </location>
</feature>
<protein>
    <recommendedName>
        <fullName evidence="7">Lipase domain-containing protein</fullName>
    </recommendedName>
</protein>
<dbReference type="SUPFAM" id="SSF53474">
    <property type="entry name" value="alpha/beta-Hydrolases"/>
    <property type="match status" value="1"/>
</dbReference>
<gene>
    <name evidence="8" type="ORF">DERP_010081</name>
</gene>
<evidence type="ECO:0000256" key="6">
    <source>
        <dbReference type="SAM" id="Phobius"/>
    </source>
</evidence>
<organism evidence="8 9">
    <name type="scientific">Dermatophagoides pteronyssinus</name>
    <name type="common">European house dust mite</name>
    <dbReference type="NCBI Taxonomy" id="6956"/>
    <lineage>
        <taxon>Eukaryota</taxon>
        <taxon>Metazoa</taxon>
        <taxon>Ecdysozoa</taxon>
        <taxon>Arthropoda</taxon>
        <taxon>Chelicerata</taxon>
        <taxon>Arachnida</taxon>
        <taxon>Acari</taxon>
        <taxon>Acariformes</taxon>
        <taxon>Sarcoptiformes</taxon>
        <taxon>Astigmata</taxon>
        <taxon>Psoroptidia</taxon>
        <taxon>Analgoidea</taxon>
        <taxon>Pyroglyphidae</taxon>
        <taxon>Dermatophagoidinae</taxon>
        <taxon>Dermatophagoides</taxon>
    </lineage>
</organism>
<feature type="domain" description="Lipase" evidence="7">
    <location>
        <begin position="243"/>
        <end position="543"/>
    </location>
</feature>
<dbReference type="PRINTS" id="PR00821">
    <property type="entry name" value="TAGLIPASE"/>
</dbReference>
<keyword evidence="6" id="KW-0812">Transmembrane</keyword>
<evidence type="ECO:0000256" key="3">
    <source>
        <dbReference type="ARBA" id="ARBA00022525"/>
    </source>
</evidence>
<dbReference type="InterPro" id="IPR033906">
    <property type="entry name" value="Lipase_N"/>
</dbReference>
<feature type="region of interest" description="Disordered" evidence="5">
    <location>
        <begin position="905"/>
        <end position="936"/>
    </location>
</feature>
<keyword evidence="9" id="KW-1185">Reference proteome</keyword>
<reference evidence="8 9" key="1">
    <citation type="journal article" date="2018" name="J. Allergy Clin. Immunol.">
        <title>High-quality assembly of Dermatophagoides pteronyssinus genome and transcriptome reveals a wide range of novel allergens.</title>
        <authorList>
            <person name="Liu X.Y."/>
            <person name="Yang K.Y."/>
            <person name="Wang M.Q."/>
            <person name="Kwok J.S."/>
            <person name="Zeng X."/>
            <person name="Yang Z."/>
            <person name="Xiao X.J."/>
            <person name="Lau C.P."/>
            <person name="Li Y."/>
            <person name="Huang Z.M."/>
            <person name="Ba J.G."/>
            <person name="Yim A.K."/>
            <person name="Ouyang C.Y."/>
            <person name="Ngai S.M."/>
            <person name="Chan T.F."/>
            <person name="Leung E.L."/>
            <person name="Liu L."/>
            <person name="Liu Z.G."/>
            <person name="Tsui S.K."/>
        </authorList>
    </citation>
    <scope>NUCLEOTIDE SEQUENCE [LARGE SCALE GENOMIC DNA]</scope>
    <source>
        <strain evidence="8">Derp</strain>
    </source>
</reference>
<feature type="transmembrane region" description="Helical" evidence="6">
    <location>
        <begin position="20"/>
        <end position="42"/>
    </location>
</feature>
<keyword evidence="6" id="KW-1133">Transmembrane helix</keyword>
<accession>A0ABQ8JEV2</accession>
<reference evidence="8 9" key="2">
    <citation type="journal article" date="2022" name="Mol. Biol. Evol.">
        <title>Comparative Genomics Reveals Insights into the Divergent Evolution of Astigmatic Mites and Household Pest Adaptations.</title>
        <authorList>
            <person name="Xiong Q."/>
            <person name="Wan A.T."/>
            <person name="Liu X."/>
            <person name="Fung C.S."/>
            <person name="Xiao X."/>
            <person name="Malainual N."/>
            <person name="Hou J."/>
            <person name="Wang L."/>
            <person name="Wang M."/>
            <person name="Yang K.Y."/>
            <person name="Cui Y."/>
            <person name="Leung E.L."/>
            <person name="Nong W."/>
            <person name="Shin S.K."/>
            <person name="Au S.W."/>
            <person name="Jeong K.Y."/>
            <person name="Chew F.T."/>
            <person name="Hui J.H."/>
            <person name="Leung T.F."/>
            <person name="Tungtrongchitr A."/>
            <person name="Zhong N."/>
            <person name="Liu Z."/>
            <person name="Tsui S.K."/>
        </authorList>
    </citation>
    <scope>NUCLEOTIDE SEQUENCE [LARGE SCALE GENOMIC DNA]</scope>
    <source>
        <strain evidence="8">Derp</strain>
    </source>
</reference>
<dbReference type="CDD" id="cd00707">
    <property type="entry name" value="Pancreat_lipase_like"/>
    <property type="match status" value="1"/>
</dbReference>
<dbReference type="EMBL" id="NJHN03000046">
    <property type="protein sequence ID" value="KAH9421141.1"/>
    <property type="molecule type" value="Genomic_DNA"/>
</dbReference>
<proteinExistence type="inferred from homology"/>
<keyword evidence="3" id="KW-0964">Secreted</keyword>
<evidence type="ECO:0000313" key="9">
    <source>
        <dbReference type="Proteomes" id="UP000887458"/>
    </source>
</evidence>
<comment type="caution">
    <text evidence="8">The sequence shown here is derived from an EMBL/GenBank/DDBJ whole genome shotgun (WGS) entry which is preliminary data.</text>
</comment>
<evidence type="ECO:0000256" key="4">
    <source>
        <dbReference type="RuleBase" id="RU004262"/>
    </source>
</evidence>
<comment type="similarity">
    <text evidence="2 4">Belongs to the AB hydrolase superfamily. Lipase family.</text>
</comment>